<feature type="compositionally biased region" description="Low complexity" evidence="2">
    <location>
        <begin position="193"/>
        <end position="228"/>
    </location>
</feature>
<comment type="caution">
    <text evidence="4">The sequence shown here is derived from an EMBL/GenBank/DDBJ whole genome shotgun (WGS) entry which is preliminary data.</text>
</comment>
<feature type="region of interest" description="Disordered" evidence="2">
    <location>
        <begin position="144"/>
        <end position="239"/>
    </location>
</feature>
<protein>
    <submittedName>
        <fullName evidence="4">Forkhead associated (FHA) domain, binds pSer, pThr, pTyr</fullName>
    </submittedName>
</protein>
<sequence length="511" mass="52032">MSGWTQSARVEYAPGEAWCIAADRVVLVCERDLAPTRAAELHAQAASVASLEGLRAVIEQELTALIALVDVDGARLLLRRHGVPAAADASPLADRFGAEWSLDELGDGQRIAAGGLGALDGATLPLEGGVVRVAAVRVAPRPADASADDAQAAPVADTPAPAAPSMGAFGQTLPPAAATEARAEAPEPEAFADPEAPAELAAPAEPEAPAEPAAPAEPEAPAEQPESARPFVTDAGNPIGGLIDSVPGFIKPAVDVRAIDSAPQPPTESTTSPTAAPSAAPSAAPTAAPITRPAPSARPVTAEPPAPTSAAAAVPPAAPAASADAGLGDHDGMTVTADRARELRAERSQRELATPPATGPLVLSTLCPEGHVNAPGTPQCSQCGAAIDEGSAAQRRRPEVAVAVLTSGERVPLGRGVVIGRRPRSRRVEDGRVPRLVTVESPGEDISRSHIELRMEDWNLVAIDLSSTNGTLLLREGAAPQRLRPEASTILQLGDRLDLGDAQVVTIEPAP</sequence>
<dbReference type="InterPro" id="IPR000253">
    <property type="entry name" value="FHA_dom"/>
</dbReference>
<keyword evidence="5" id="KW-1185">Reference proteome</keyword>
<accession>A0AA94KYW7</accession>
<feature type="domain" description="FHA" evidence="3">
    <location>
        <begin position="417"/>
        <end position="473"/>
    </location>
</feature>
<feature type="compositionally biased region" description="Low complexity" evidence="2">
    <location>
        <begin position="267"/>
        <end position="301"/>
    </location>
</feature>
<feature type="region of interest" description="Disordered" evidence="2">
    <location>
        <begin position="260"/>
        <end position="332"/>
    </location>
</feature>
<dbReference type="CDD" id="cd00060">
    <property type="entry name" value="FHA"/>
    <property type="match status" value="1"/>
</dbReference>
<dbReference type="PROSITE" id="PS50006">
    <property type="entry name" value="FHA_DOMAIN"/>
    <property type="match status" value="1"/>
</dbReference>
<evidence type="ECO:0000313" key="5">
    <source>
        <dbReference type="Proteomes" id="UP000198506"/>
    </source>
</evidence>
<dbReference type="SUPFAM" id="SSF49879">
    <property type="entry name" value="SMAD/FHA domain"/>
    <property type="match status" value="1"/>
</dbReference>
<evidence type="ECO:0000313" key="4">
    <source>
        <dbReference type="EMBL" id="SFS03275.1"/>
    </source>
</evidence>
<dbReference type="InterPro" id="IPR008984">
    <property type="entry name" value="SMAD_FHA_dom_sf"/>
</dbReference>
<proteinExistence type="predicted"/>
<dbReference type="Gene3D" id="2.60.200.20">
    <property type="match status" value="1"/>
</dbReference>
<dbReference type="EMBL" id="FOZN01000001">
    <property type="protein sequence ID" value="SFS03275.1"/>
    <property type="molecule type" value="Genomic_DNA"/>
</dbReference>
<evidence type="ECO:0000256" key="1">
    <source>
        <dbReference type="ARBA" id="ARBA00022553"/>
    </source>
</evidence>
<organism evidence="4 5">
    <name type="scientific">Agrococcus baldri</name>
    <dbReference type="NCBI Taxonomy" id="153730"/>
    <lineage>
        <taxon>Bacteria</taxon>
        <taxon>Bacillati</taxon>
        <taxon>Actinomycetota</taxon>
        <taxon>Actinomycetes</taxon>
        <taxon>Micrococcales</taxon>
        <taxon>Microbacteriaceae</taxon>
        <taxon>Agrococcus</taxon>
    </lineage>
</organism>
<dbReference type="RefSeq" id="WP_092915910.1">
    <property type="nucleotide sequence ID" value="NZ_FOZN01000001.1"/>
</dbReference>
<evidence type="ECO:0000259" key="3">
    <source>
        <dbReference type="PROSITE" id="PS50006"/>
    </source>
</evidence>
<name>A0AA94KYW7_9MICO</name>
<dbReference type="AlphaFoldDB" id="A0AA94KYW7"/>
<evidence type="ECO:0000256" key="2">
    <source>
        <dbReference type="SAM" id="MobiDB-lite"/>
    </source>
</evidence>
<dbReference type="Proteomes" id="UP000198506">
    <property type="component" value="Unassembled WGS sequence"/>
</dbReference>
<feature type="compositionally biased region" description="Low complexity" evidence="2">
    <location>
        <begin position="144"/>
        <end position="164"/>
    </location>
</feature>
<dbReference type="Pfam" id="PF00498">
    <property type="entry name" value="FHA"/>
    <property type="match status" value="1"/>
</dbReference>
<gene>
    <name evidence="4" type="ORF">SAMN04487783_0731</name>
</gene>
<reference evidence="4 5" key="1">
    <citation type="submission" date="2016-10" db="EMBL/GenBank/DDBJ databases">
        <authorList>
            <person name="Varghese N."/>
            <person name="Submissions S."/>
        </authorList>
    </citation>
    <scope>NUCLEOTIDE SEQUENCE [LARGE SCALE GENOMIC DNA]</scope>
    <source>
        <strain evidence="4 5">IAM 15147</strain>
    </source>
</reference>
<feature type="compositionally biased region" description="Low complexity" evidence="2">
    <location>
        <begin position="308"/>
        <end position="323"/>
    </location>
</feature>
<keyword evidence="1" id="KW-0597">Phosphoprotein</keyword>